<organism evidence="6 7">
    <name type="scientific">Candida orthopsilosis (strain 90-125)</name>
    <name type="common">Yeast</name>
    <dbReference type="NCBI Taxonomy" id="1136231"/>
    <lineage>
        <taxon>Eukaryota</taxon>
        <taxon>Fungi</taxon>
        <taxon>Dikarya</taxon>
        <taxon>Ascomycota</taxon>
        <taxon>Saccharomycotina</taxon>
        <taxon>Pichiomycetes</taxon>
        <taxon>Debaryomycetaceae</taxon>
        <taxon>Candida/Lodderomyces clade</taxon>
        <taxon>Candida</taxon>
    </lineage>
</organism>
<dbReference type="Proteomes" id="UP000005018">
    <property type="component" value="Chromosome 8"/>
</dbReference>
<proteinExistence type="predicted"/>
<dbReference type="AlphaFoldDB" id="H8XBL5"/>
<dbReference type="Pfam" id="PF11935">
    <property type="entry name" value="SYMPK_PTA1_N"/>
    <property type="match status" value="1"/>
</dbReference>
<dbReference type="eggNOG" id="KOG1895">
    <property type="taxonomic scope" value="Eukaryota"/>
</dbReference>
<accession>H8XBL5</accession>
<dbReference type="PANTHER" id="PTHR15245">
    <property type="entry name" value="SYMPLEKIN-RELATED"/>
    <property type="match status" value="1"/>
</dbReference>
<keyword evidence="3" id="KW-0539">Nucleus</keyword>
<dbReference type="GeneID" id="14542500"/>
<dbReference type="InterPro" id="IPR011989">
    <property type="entry name" value="ARM-like"/>
</dbReference>
<name>H8XBL5_CANO9</name>
<evidence type="ECO:0000313" key="7">
    <source>
        <dbReference type="Proteomes" id="UP000005018"/>
    </source>
</evidence>
<evidence type="ECO:0000256" key="3">
    <source>
        <dbReference type="ARBA" id="ARBA00023242"/>
    </source>
</evidence>
<dbReference type="EMBL" id="HE681726">
    <property type="protein sequence ID" value="CCG25203.1"/>
    <property type="molecule type" value="Genomic_DNA"/>
</dbReference>
<dbReference type="GO" id="GO:0005847">
    <property type="term" value="C:mRNA cleavage and polyadenylation specificity factor complex"/>
    <property type="evidence" value="ECO:0007669"/>
    <property type="project" value="TreeGrafter"/>
</dbReference>
<evidence type="ECO:0000256" key="1">
    <source>
        <dbReference type="ARBA" id="ARBA00004123"/>
    </source>
</evidence>
<reference evidence="6 7" key="1">
    <citation type="journal article" date="2012" name="PLoS ONE">
        <title>Sequence and analysis of the genome of the pathogenic yeast Candida orthopsilosis.</title>
        <authorList>
            <person name="Riccombeni A."/>
            <person name="Vidanes G."/>
            <person name="Proux-Wera E."/>
            <person name="Wolfe K.H."/>
            <person name="Butler G."/>
        </authorList>
    </citation>
    <scope>NUCLEOTIDE SEQUENCE [LARGE SCALE GENOMIC DNA]</scope>
    <source>
        <strain evidence="6 7">Co 90-125</strain>
    </source>
</reference>
<evidence type="ECO:0000259" key="5">
    <source>
        <dbReference type="Pfam" id="PF11935"/>
    </source>
</evidence>
<feature type="region of interest" description="Disordered" evidence="4">
    <location>
        <begin position="466"/>
        <end position="498"/>
    </location>
</feature>
<dbReference type="GO" id="GO:0006397">
    <property type="term" value="P:mRNA processing"/>
    <property type="evidence" value="ECO:0007669"/>
    <property type="project" value="UniProtKB-KW"/>
</dbReference>
<evidence type="ECO:0000256" key="2">
    <source>
        <dbReference type="ARBA" id="ARBA00022664"/>
    </source>
</evidence>
<dbReference type="InterPro" id="IPR032460">
    <property type="entry name" value="Symplekin/Pta1_N"/>
</dbReference>
<feature type="compositionally biased region" description="Acidic residues" evidence="4">
    <location>
        <begin position="467"/>
        <end position="488"/>
    </location>
</feature>
<sequence length="759" mass="87588">MSVNPATTELIIRQLNQAKQLGITQPETFVRVYKQILPIINNNQSYAIKHWGIELIYETFIKDVYQIRNVDKVDLAIDSLDTLTILMNIPITIQQQQQQKQQQQEGQAREGHDVETFGQLIDISLIVYKLVFKYISENEGCNSLWSKLTELKNSLVNKFQSNYPLSSSDNSEYDLMRNITTKLELLKFLMTVIDYQSRTSVIGEPISKVGFSLNDVPPNHSLIKYENMEYESSTLFTTLVLKVFYLDIIIPPLVTATLNHCIIILKKKPQLALHLLKAVEQYDSNKKKQSNYQSVDQFKLARKYVDRNIRIFLSYAKRNSLIPPNMRASLDDQINALTERGVDLRRKHIFSIEDNNIKKRPFEGFHNPSKKLKIMDYKHLYTLNDPNDKLNGFDFSTVPPQTCARVVVNALQKASVSRLTKALEIVSERYKDALTQATIEVKQEKIDPSFANGANAAVITVKKESTNEYDNDYEDDDDEDDYDDEEREDPSFSLAPPKELSFNDKKTHISIIIDNFFKLAKINNIDANTSNGMKKPEIKLEQSDDSINKDLTDVAIKSFNKDTWVLLLTRLATRGMRTVAEEDGIVDKVPDDQNKEDMGAMIRDAIFKFFIENIHERVDVVIEWLNEEWFSEQTFQQNRKQQKDNANGTKILASQVSTPVYYKWANKVLDSMINYLEPNDKRIFLRLLSDLPMLNEEMLQKIKSLCFDPGRSSIGFLALQFLSMYRPPVKAICVKILQELSESDQEDVKEEAKRKLSRL</sequence>
<dbReference type="PANTHER" id="PTHR15245:SF20">
    <property type="entry name" value="SYMPLEKIN"/>
    <property type="match status" value="1"/>
</dbReference>
<keyword evidence="2" id="KW-0507">mRNA processing</keyword>
<feature type="domain" description="Symplekin/Pta1 N-terminal" evidence="5">
    <location>
        <begin position="113"/>
        <end position="347"/>
    </location>
</feature>
<dbReference type="Gene3D" id="1.25.10.10">
    <property type="entry name" value="Leucine-rich Repeat Variant"/>
    <property type="match status" value="1"/>
</dbReference>
<comment type="subcellular location">
    <subcellularLocation>
        <location evidence="1">Nucleus</location>
    </subcellularLocation>
</comment>
<dbReference type="HOGENOM" id="CLU_021804_0_0_1"/>
<dbReference type="InterPro" id="IPR021850">
    <property type="entry name" value="Symplekin/Pta1"/>
</dbReference>
<keyword evidence="7" id="KW-1185">Reference proteome</keyword>
<protein>
    <submittedName>
        <fullName evidence="6">Pre-tRNA processing protein</fullName>
    </submittedName>
</protein>
<gene>
    <name evidence="6" type="ORF">CORT_0H00870</name>
</gene>
<dbReference type="RefSeq" id="XP_003871328.1">
    <property type="nucleotide sequence ID" value="XM_003871279.1"/>
</dbReference>
<evidence type="ECO:0000256" key="4">
    <source>
        <dbReference type="SAM" id="MobiDB-lite"/>
    </source>
</evidence>
<evidence type="ECO:0000313" key="6">
    <source>
        <dbReference type="EMBL" id="CCG25203.1"/>
    </source>
</evidence>
<dbReference type="KEGG" id="cot:CORT_0H00870"/>
<dbReference type="OrthoDB" id="331600at2759"/>